<gene>
    <name evidence="2" type="ORF">PVBG_05601</name>
</gene>
<evidence type="ECO:0000313" key="2">
    <source>
        <dbReference type="EMBL" id="KMZ83484.1"/>
    </source>
</evidence>
<sequence length="269" mass="32386">MACGIIIIFEELLRAYYFSICYIFFKNIHIYIFRNYIFAFYYQNSFIKVFDVKRNNHNIFAKRRCRLLVNENVHNKLPNKKLDYSGNYKLFVGKEGLSPYAKLKEDFSDNYRTYMKVLKRKYPKKKGFKTLNCYCEEKIFNTIENFDKISDSMNCSKRNFIKILLEKYPLFLISFFFFISFGNIIPILNLYQCKDSNNKDVIIWKCLNISPSPFRIYSLFYLISWIIIIFAIIYTLLKIVKYDGIKAGRNKMKPKEYLSLIKETYINKL</sequence>
<name>A0A0J9SKG1_PLAV1</name>
<evidence type="ECO:0000313" key="3">
    <source>
        <dbReference type="Proteomes" id="UP000053327"/>
    </source>
</evidence>
<feature type="transmembrane region" description="Helical" evidence="1">
    <location>
        <begin position="168"/>
        <end position="191"/>
    </location>
</feature>
<keyword evidence="1" id="KW-0812">Transmembrane</keyword>
<organism evidence="2 3">
    <name type="scientific">Plasmodium vivax (strain Brazil I)</name>
    <dbReference type="NCBI Taxonomy" id="1033975"/>
    <lineage>
        <taxon>Eukaryota</taxon>
        <taxon>Sar</taxon>
        <taxon>Alveolata</taxon>
        <taxon>Apicomplexa</taxon>
        <taxon>Aconoidasida</taxon>
        <taxon>Haemosporida</taxon>
        <taxon>Plasmodiidae</taxon>
        <taxon>Plasmodium</taxon>
        <taxon>Plasmodium (Plasmodium)</taxon>
    </lineage>
</organism>
<feature type="transmembrane region" description="Helical" evidence="1">
    <location>
        <begin position="216"/>
        <end position="237"/>
    </location>
</feature>
<keyword evidence="1" id="KW-1133">Transmembrane helix</keyword>
<evidence type="ECO:0000256" key="1">
    <source>
        <dbReference type="SAM" id="Phobius"/>
    </source>
</evidence>
<dbReference type="OrthoDB" id="10339137at2759"/>
<keyword evidence="1" id="KW-0472">Membrane</keyword>
<evidence type="ECO:0008006" key="4">
    <source>
        <dbReference type="Google" id="ProtNLM"/>
    </source>
</evidence>
<dbReference type="AlphaFoldDB" id="A0A0J9SKG1"/>
<dbReference type="EMBL" id="KQ234880">
    <property type="protein sequence ID" value="KMZ83484.1"/>
    <property type="molecule type" value="Genomic_DNA"/>
</dbReference>
<dbReference type="Proteomes" id="UP000053327">
    <property type="component" value="Unassembled WGS sequence"/>
</dbReference>
<dbReference type="Pfam" id="PF12420">
    <property type="entry name" value="DUF3671"/>
    <property type="match status" value="1"/>
</dbReference>
<reference evidence="2 3" key="1">
    <citation type="submission" date="2011-08" db="EMBL/GenBank/DDBJ databases">
        <title>The Genome Sequence of Plasmodium vivax Brazil I.</title>
        <authorList>
            <consortium name="The Broad Institute Genome Sequencing Platform"/>
            <consortium name="The Broad Institute Genome Sequencing Center for Infectious Disease"/>
            <person name="Neafsey D."/>
            <person name="Carlton J."/>
            <person name="Barnwell J."/>
            <person name="Collins W."/>
            <person name="Escalante A."/>
            <person name="Mullikin J."/>
            <person name="Saul A."/>
            <person name="Guigo R."/>
            <person name="Camara F."/>
            <person name="Young S.K."/>
            <person name="Zeng Q."/>
            <person name="Gargeya S."/>
            <person name="Fitzgerald M."/>
            <person name="Haas B."/>
            <person name="Abouelleil A."/>
            <person name="Alvarado L."/>
            <person name="Arachchi H.M."/>
            <person name="Berlin A."/>
            <person name="Brown A."/>
            <person name="Chapman S.B."/>
            <person name="Chen Z."/>
            <person name="Dunbar C."/>
            <person name="Freedman E."/>
            <person name="Gearin G."/>
            <person name="Gellesch M."/>
            <person name="Goldberg J."/>
            <person name="Griggs A."/>
            <person name="Gujja S."/>
            <person name="Heiman D."/>
            <person name="Howarth C."/>
            <person name="Larson L."/>
            <person name="Lui A."/>
            <person name="MacDonald P.J.P."/>
            <person name="Montmayeur A."/>
            <person name="Murphy C."/>
            <person name="Neiman D."/>
            <person name="Pearson M."/>
            <person name="Priest M."/>
            <person name="Roberts A."/>
            <person name="Saif S."/>
            <person name="Shea T."/>
            <person name="Shenoy N."/>
            <person name="Sisk P."/>
            <person name="Stolte C."/>
            <person name="Sykes S."/>
            <person name="Wortman J."/>
            <person name="Nusbaum C."/>
            <person name="Birren B."/>
        </authorList>
    </citation>
    <scope>NUCLEOTIDE SEQUENCE [LARGE SCALE GENOMIC DNA]</scope>
    <source>
        <strain evidence="2 3">Brazil I</strain>
    </source>
</reference>
<dbReference type="InterPro" id="IPR022139">
    <property type="entry name" value="Fam-L/Fam-M-like_plasmodium"/>
</dbReference>
<feature type="transmembrane region" description="Helical" evidence="1">
    <location>
        <begin position="15"/>
        <end position="33"/>
    </location>
</feature>
<protein>
    <recommendedName>
        <fullName evidence="4">Variable surface protein</fullName>
    </recommendedName>
</protein>
<proteinExistence type="predicted"/>
<accession>A0A0J9SKG1</accession>